<dbReference type="Proteomes" id="UP000481288">
    <property type="component" value="Unassembled WGS sequence"/>
</dbReference>
<dbReference type="InterPro" id="IPR020846">
    <property type="entry name" value="MFS_dom"/>
</dbReference>
<protein>
    <submittedName>
        <fullName evidence="9">Putative efflux pump gsfJ</fullName>
    </submittedName>
</protein>
<feature type="transmembrane region" description="Helical" evidence="7">
    <location>
        <begin position="231"/>
        <end position="254"/>
    </location>
</feature>
<dbReference type="SUPFAM" id="SSF103473">
    <property type="entry name" value="MFS general substrate transporter"/>
    <property type="match status" value="1"/>
</dbReference>
<dbReference type="PROSITE" id="PS50850">
    <property type="entry name" value="MFS"/>
    <property type="match status" value="1"/>
</dbReference>
<name>A0A7D8YWU2_9HELO</name>
<evidence type="ECO:0000313" key="10">
    <source>
        <dbReference type="Proteomes" id="UP000481288"/>
    </source>
</evidence>
<evidence type="ECO:0000256" key="6">
    <source>
        <dbReference type="SAM" id="MobiDB-lite"/>
    </source>
</evidence>
<feature type="transmembrane region" description="Helical" evidence="7">
    <location>
        <begin position="275"/>
        <end position="295"/>
    </location>
</feature>
<dbReference type="AlphaFoldDB" id="A0A7D8YWU2"/>
<keyword evidence="10" id="KW-1185">Reference proteome</keyword>
<feature type="transmembrane region" description="Helical" evidence="7">
    <location>
        <begin position="547"/>
        <end position="564"/>
    </location>
</feature>
<keyword evidence="2" id="KW-0813">Transport</keyword>
<evidence type="ECO:0000256" key="5">
    <source>
        <dbReference type="ARBA" id="ARBA00023136"/>
    </source>
</evidence>
<dbReference type="EMBL" id="QGMG01000099">
    <property type="protein sequence ID" value="TVY57330.1"/>
    <property type="molecule type" value="Genomic_DNA"/>
</dbReference>
<feature type="transmembrane region" description="Helical" evidence="7">
    <location>
        <begin position="348"/>
        <end position="369"/>
    </location>
</feature>
<feature type="transmembrane region" description="Helical" evidence="7">
    <location>
        <begin position="476"/>
        <end position="495"/>
    </location>
</feature>
<dbReference type="Gene3D" id="1.20.1250.20">
    <property type="entry name" value="MFS general substrate transporter like domains"/>
    <property type="match status" value="1"/>
</dbReference>
<gene>
    <name evidence="9" type="primary">gsfJ_2</name>
    <name evidence="9" type="ORF">LCER1_G001780</name>
</gene>
<keyword evidence="3 7" id="KW-0812">Transmembrane</keyword>
<dbReference type="PANTHER" id="PTHR23501">
    <property type="entry name" value="MAJOR FACILITATOR SUPERFAMILY"/>
    <property type="match status" value="1"/>
</dbReference>
<feature type="transmembrane region" description="Helical" evidence="7">
    <location>
        <begin position="171"/>
        <end position="192"/>
    </location>
</feature>
<feature type="transmembrane region" description="Helical" evidence="7">
    <location>
        <begin position="79"/>
        <end position="103"/>
    </location>
</feature>
<feature type="transmembrane region" description="Helical" evidence="7">
    <location>
        <begin position="204"/>
        <end position="225"/>
    </location>
</feature>
<evidence type="ECO:0000313" key="9">
    <source>
        <dbReference type="EMBL" id="TVY57330.1"/>
    </source>
</evidence>
<feature type="domain" description="Major facilitator superfamily (MFS) profile" evidence="8">
    <location>
        <begin position="81"/>
        <end position="572"/>
    </location>
</feature>
<reference evidence="9 10" key="1">
    <citation type="submission" date="2018-05" db="EMBL/GenBank/DDBJ databases">
        <title>Whole genome sequencing for identification of molecular markers to develop diagnostic detection tools for the regulated plant pathogen Lachnellula willkommii.</title>
        <authorList>
            <person name="Giroux E."/>
            <person name="Bilodeau G."/>
        </authorList>
    </citation>
    <scope>NUCLEOTIDE SEQUENCE [LARGE SCALE GENOMIC DNA]</scope>
    <source>
        <strain evidence="9 10">CBS 625.97</strain>
    </source>
</reference>
<comment type="subcellular location">
    <subcellularLocation>
        <location evidence="1">Membrane</location>
        <topology evidence="1">Multi-pass membrane protein</topology>
    </subcellularLocation>
</comment>
<dbReference type="Pfam" id="PF07690">
    <property type="entry name" value="MFS_1"/>
    <property type="match status" value="1"/>
</dbReference>
<feature type="transmembrane region" description="Helical" evidence="7">
    <location>
        <begin position="146"/>
        <end position="165"/>
    </location>
</feature>
<dbReference type="FunFam" id="1.20.1250.20:FF:000196">
    <property type="entry name" value="MFS toxin efflux pump (AflT)"/>
    <property type="match status" value="1"/>
</dbReference>
<evidence type="ECO:0000256" key="4">
    <source>
        <dbReference type="ARBA" id="ARBA00022989"/>
    </source>
</evidence>
<feature type="transmembrane region" description="Helical" evidence="7">
    <location>
        <begin position="115"/>
        <end position="134"/>
    </location>
</feature>
<feature type="transmembrane region" description="Helical" evidence="7">
    <location>
        <begin position="381"/>
        <end position="401"/>
    </location>
</feature>
<dbReference type="InterPro" id="IPR011701">
    <property type="entry name" value="MFS"/>
</dbReference>
<feature type="transmembrane region" description="Helical" evidence="7">
    <location>
        <begin position="307"/>
        <end position="327"/>
    </location>
</feature>
<dbReference type="CDD" id="cd17502">
    <property type="entry name" value="MFS_Azr1_MDR_like"/>
    <property type="match status" value="1"/>
</dbReference>
<accession>A0A7D8YWU2</accession>
<evidence type="ECO:0000256" key="2">
    <source>
        <dbReference type="ARBA" id="ARBA00022448"/>
    </source>
</evidence>
<keyword evidence="4 7" id="KW-1133">Transmembrane helix</keyword>
<feature type="region of interest" description="Disordered" evidence="6">
    <location>
        <begin position="18"/>
        <end position="68"/>
    </location>
</feature>
<evidence type="ECO:0000259" key="8">
    <source>
        <dbReference type="PROSITE" id="PS50850"/>
    </source>
</evidence>
<dbReference type="FunFam" id="1.20.1720.10:FF:000012">
    <property type="entry name" value="MFS toxin efflux pump (AflT)"/>
    <property type="match status" value="1"/>
</dbReference>
<dbReference type="GO" id="GO:0005886">
    <property type="term" value="C:plasma membrane"/>
    <property type="evidence" value="ECO:0007669"/>
    <property type="project" value="TreeGrafter"/>
</dbReference>
<dbReference type="InterPro" id="IPR036259">
    <property type="entry name" value="MFS_trans_sf"/>
</dbReference>
<evidence type="ECO:0000256" key="1">
    <source>
        <dbReference type="ARBA" id="ARBA00004141"/>
    </source>
</evidence>
<dbReference type="OrthoDB" id="10021397at2759"/>
<organism evidence="9 10">
    <name type="scientific">Lachnellula cervina</name>
    <dbReference type="NCBI Taxonomy" id="1316786"/>
    <lineage>
        <taxon>Eukaryota</taxon>
        <taxon>Fungi</taxon>
        <taxon>Dikarya</taxon>
        <taxon>Ascomycota</taxon>
        <taxon>Pezizomycotina</taxon>
        <taxon>Leotiomycetes</taxon>
        <taxon>Helotiales</taxon>
        <taxon>Lachnaceae</taxon>
        <taxon>Lachnellula</taxon>
    </lineage>
</organism>
<dbReference type="PANTHER" id="PTHR23501:SF177">
    <property type="entry name" value="MAJOR FACILITATOR SUPERFAMILY (MFS) PROFILE DOMAIN-CONTAINING PROTEIN-RELATED"/>
    <property type="match status" value="1"/>
</dbReference>
<evidence type="ECO:0000256" key="3">
    <source>
        <dbReference type="ARBA" id="ARBA00022692"/>
    </source>
</evidence>
<feature type="transmembrane region" description="Helical" evidence="7">
    <location>
        <begin position="408"/>
        <end position="427"/>
    </location>
</feature>
<sequence>MFNAEFAKVDIPLDPRSATLAGEKEVGRSVSSTPSESLSREKNPNLDDSTTENEEDSFKETPTEVQDEGTEYPTGIRMILVVISLLLSIFLVSLDMTIVATAIPKITDDFQGLDLVGWYGSAFFLTLAAFQSTWGKAYKYFPMKTTFLISIFVFELGSLICGVAPNSTALIVGRAIAGVGGAGISSGSYTLIAFSAAPRLRPAFTGLMGASYGIASVIGPLLGGVFAEKVSWRWCFYINLPIGGVAAAIILLFFKTPASAVPAQATLKEKIFQMDLPGTFTVMAAIVCYILALQWGGQSKAWNSSDVIGTLVGFALLMIAFCAIEWYQGERAMILGRLLQDRTISVGMFFIFFVAGGYFLLVYFLPIYFQVVSGVTASQSGIRNLPLILGTVIATITSGGLITVTGSFVPWLIGGSIFSTIGSGLLYTLNTHSSSAHWIGYQAIVGLGVGAAIQVPIIAAQAIVAPADLSSATAMVLFMQTVGGAFFVSAGNAAFSDTLTGHLPRYVPNIDPKMVVTVGVTEIRATFPADIVPGIVQAYMDGLRVDYAIAIASSGIAVLISLLSQWRNLKGKVVAGGAV</sequence>
<dbReference type="Gene3D" id="1.20.1720.10">
    <property type="entry name" value="Multidrug resistance protein D"/>
    <property type="match status" value="1"/>
</dbReference>
<feature type="transmembrane region" description="Helical" evidence="7">
    <location>
        <begin position="439"/>
        <end position="464"/>
    </location>
</feature>
<keyword evidence="5 7" id="KW-0472">Membrane</keyword>
<proteinExistence type="predicted"/>
<evidence type="ECO:0000256" key="7">
    <source>
        <dbReference type="SAM" id="Phobius"/>
    </source>
</evidence>
<dbReference type="GO" id="GO:0022857">
    <property type="term" value="F:transmembrane transporter activity"/>
    <property type="evidence" value="ECO:0007669"/>
    <property type="project" value="InterPro"/>
</dbReference>
<comment type="caution">
    <text evidence="9">The sequence shown here is derived from an EMBL/GenBank/DDBJ whole genome shotgun (WGS) entry which is preliminary data.</text>
</comment>